<accession>A0A502DMP8</accession>
<organism evidence="2 3">
    <name type="scientific">Variovorax guangxiensis</name>
    <dbReference type="NCBI Taxonomy" id="1775474"/>
    <lineage>
        <taxon>Bacteria</taxon>
        <taxon>Pseudomonadati</taxon>
        <taxon>Pseudomonadota</taxon>
        <taxon>Betaproteobacteria</taxon>
        <taxon>Burkholderiales</taxon>
        <taxon>Comamonadaceae</taxon>
        <taxon>Variovorax</taxon>
    </lineage>
</organism>
<dbReference type="SUPFAM" id="SSF53850">
    <property type="entry name" value="Periplasmic binding protein-like II"/>
    <property type="match status" value="1"/>
</dbReference>
<dbReference type="PANTHER" id="PTHR42928">
    <property type="entry name" value="TRICARBOXYLATE-BINDING PROTEIN"/>
    <property type="match status" value="1"/>
</dbReference>
<dbReference type="AlphaFoldDB" id="A0A502DMP8"/>
<dbReference type="Gene3D" id="3.40.190.150">
    <property type="entry name" value="Bordetella uptake gene, domain 1"/>
    <property type="match status" value="1"/>
</dbReference>
<comment type="caution">
    <text evidence="2">The sequence shown here is derived from an EMBL/GenBank/DDBJ whole genome shotgun (WGS) entry which is preliminary data.</text>
</comment>
<gene>
    <name evidence="2" type="ORF">EAH82_18180</name>
</gene>
<reference evidence="2 3" key="1">
    <citation type="journal article" date="2019" name="Environ. Microbiol.">
        <title>Species interactions and distinct microbial communities in high Arctic permafrost affected cryosols are associated with the CH4 and CO2 gas fluxes.</title>
        <authorList>
            <person name="Altshuler I."/>
            <person name="Hamel J."/>
            <person name="Turney S."/>
            <person name="Magnuson E."/>
            <person name="Levesque R."/>
            <person name="Greer C."/>
            <person name="Whyte L.G."/>
        </authorList>
    </citation>
    <scope>NUCLEOTIDE SEQUENCE [LARGE SCALE GENOMIC DNA]</scope>
    <source>
        <strain evidence="2 3">S06.C</strain>
    </source>
</reference>
<proteinExistence type="inferred from homology"/>
<dbReference type="PANTHER" id="PTHR42928:SF5">
    <property type="entry name" value="BLR1237 PROTEIN"/>
    <property type="match status" value="1"/>
</dbReference>
<dbReference type="Proteomes" id="UP000319212">
    <property type="component" value="Unassembled WGS sequence"/>
</dbReference>
<dbReference type="Pfam" id="PF03401">
    <property type="entry name" value="TctC"/>
    <property type="match status" value="1"/>
</dbReference>
<dbReference type="EMBL" id="RCZI01000005">
    <property type="protein sequence ID" value="TPG25461.1"/>
    <property type="molecule type" value="Genomic_DNA"/>
</dbReference>
<dbReference type="PIRSF" id="PIRSF017082">
    <property type="entry name" value="YflP"/>
    <property type="match status" value="1"/>
</dbReference>
<evidence type="ECO:0000256" key="1">
    <source>
        <dbReference type="ARBA" id="ARBA00006987"/>
    </source>
</evidence>
<evidence type="ECO:0000313" key="2">
    <source>
        <dbReference type="EMBL" id="TPG25461.1"/>
    </source>
</evidence>
<dbReference type="RefSeq" id="WP_140844188.1">
    <property type="nucleotide sequence ID" value="NZ_RCZI01000005.1"/>
</dbReference>
<name>A0A502DMP8_9BURK</name>
<comment type="similarity">
    <text evidence="1">Belongs to the UPF0065 (bug) family.</text>
</comment>
<protein>
    <submittedName>
        <fullName evidence="2">Tripartite tricarboxylate transporter substrate binding protein</fullName>
    </submittedName>
</protein>
<dbReference type="OrthoDB" id="8888917at2"/>
<dbReference type="Gene3D" id="3.40.190.10">
    <property type="entry name" value="Periplasmic binding protein-like II"/>
    <property type="match status" value="1"/>
</dbReference>
<dbReference type="InterPro" id="IPR042100">
    <property type="entry name" value="Bug_dom1"/>
</dbReference>
<dbReference type="InterPro" id="IPR005064">
    <property type="entry name" value="BUG"/>
</dbReference>
<evidence type="ECO:0000313" key="3">
    <source>
        <dbReference type="Proteomes" id="UP000319212"/>
    </source>
</evidence>
<sequence>MPYANTLSRRELLVALAFSTLGRDALAQANFPDKPIRLVVPYPPGGAAAAQLTLIQQKLLKNTGANLVLDYKPGASGNIGVDTVLKSRPDGYTIGWAGTGSFAIIPHLLSKLPYDVSKDVQYITTVGSIANVVVASPSLPANNLRELVALSQKEDLSYALASVGSTMHLAMEAIIAETGLKIRNVPYKGEQPALLDVIPGRVPVMLITLPGALEYLRSGRLKALGITSATRSPLLPQVPTLIEQGFKDLDIRGNFVLYGPTGIPPTTLQWLQQELARAIESSEVKGALADLGTDAKSLSVANTTAMVRAEDQRWGALVKKLGIKWD</sequence>